<organism evidence="1 2">
    <name type="scientific">Spiroplasma sabaudiense Ar-1343</name>
    <dbReference type="NCBI Taxonomy" id="1276257"/>
    <lineage>
        <taxon>Bacteria</taxon>
        <taxon>Bacillati</taxon>
        <taxon>Mycoplasmatota</taxon>
        <taxon>Mollicutes</taxon>
        <taxon>Entomoplasmatales</taxon>
        <taxon>Spiroplasmataceae</taxon>
        <taxon>Spiroplasma</taxon>
    </lineage>
</organism>
<proteinExistence type="predicted"/>
<dbReference type="HOGENOM" id="CLU_104588_0_0_14"/>
<dbReference type="KEGG" id="ssab:SSABA_v1c04530"/>
<keyword evidence="2" id="KW-1185">Reference proteome</keyword>
<dbReference type="AlphaFoldDB" id="W6AAI6"/>
<dbReference type="Proteomes" id="UP000019265">
    <property type="component" value="Chromosome"/>
</dbReference>
<protein>
    <submittedName>
        <fullName evidence="1">Uncharacterized protein</fullName>
    </submittedName>
</protein>
<name>W6AAI6_9MOLU</name>
<gene>
    <name evidence="1" type="ORF">SSABA_v1c04530</name>
</gene>
<dbReference type="STRING" id="1276257.SSABA_v1c04530"/>
<dbReference type="RefSeq" id="WP_025251001.1">
    <property type="nucleotide sequence ID" value="NZ_CP006934.1"/>
</dbReference>
<evidence type="ECO:0000313" key="1">
    <source>
        <dbReference type="EMBL" id="AHI53860.1"/>
    </source>
</evidence>
<evidence type="ECO:0000313" key="2">
    <source>
        <dbReference type="Proteomes" id="UP000019265"/>
    </source>
</evidence>
<dbReference type="PATRIC" id="fig|1276257.3.peg.464"/>
<dbReference type="OrthoDB" id="391832at2"/>
<dbReference type="EMBL" id="CP006934">
    <property type="protein sequence ID" value="AHI53860.1"/>
    <property type="molecule type" value="Genomic_DNA"/>
</dbReference>
<reference evidence="1 2" key="1">
    <citation type="journal article" date="2014" name="Genome Biol. Evol.">
        <title>Molecular evolution of the substrate utilization strategies and putative virulence factors in mosquito-associated Spiroplasma species.</title>
        <authorList>
            <person name="Chang T.H."/>
            <person name="Lo W.S."/>
            <person name="Ku C."/>
            <person name="Chen L.L."/>
            <person name="Kuo C.H."/>
        </authorList>
    </citation>
    <scope>NUCLEOTIDE SEQUENCE [LARGE SCALE GENOMIC DNA]</scope>
    <source>
        <strain evidence="1">Ar-1343</strain>
    </source>
</reference>
<sequence>MINFLKIEPLTEAENKTLIHLKPYWEKEAAKVVKNLNKWLKNFNAQDKGYLKIWTPENNSTSELIANAINFQNFYNIKIKTIKQNAKILNKFHKMIKQTVQLMAICNAIKIITKFYLEIERTEIENKPNFIISLINEKNMKLFENCKATLYQEIGADDFLDLKFKEVTVFDDRFFDTSLISIEILKYLRLLKKNKKITEANLLNSNYSLFVYENFSAFLKFYLKPFLSNIR</sequence>
<accession>W6AAI6</accession>